<dbReference type="GO" id="GO:0046872">
    <property type="term" value="F:metal ion binding"/>
    <property type="evidence" value="ECO:0007669"/>
    <property type="project" value="UniProtKB-KW"/>
</dbReference>
<dbReference type="AlphaFoldDB" id="A0A8K0E8S7"/>
<organism evidence="7 8">
    <name type="scientific">Rhamnella rubrinervis</name>
    <dbReference type="NCBI Taxonomy" id="2594499"/>
    <lineage>
        <taxon>Eukaryota</taxon>
        <taxon>Viridiplantae</taxon>
        <taxon>Streptophyta</taxon>
        <taxon>Embryophyta</taxon>
        <taxon>Tracheophyta</taxon>
        <taxon>Spermatophyta</taxon>
        <taxon>Magnoliopsida</taxon>
        <taxon>eudicotyledons</taxon>
        <taxon>Gunneridae</taxon>
        <taxon>Pentapetalae</taxon>
        <taxon>rosids</taxon>
        <taxon>fabids</taxon>
        <taxon>Rosales</taxon>
        <taxon>Rhamnaceae</taxon>
        <taxon>rhamnoid group</taxon>
        <taxon>Rhamneae</taxon>
        <taxon>Rhamnella</taxon>
    </lineage>
</organism>
<comment type="similarity">
    <text evidence="5">Belongs to the HIPP family.</text>
</comment>
<dbReference type="InterPro" id="IPR051863">
    <property type="entry name" value="HIPP"/>
</dbReference>
<dbReference type="PANTHER" id="PTHR45811">
    <property type="entry name" value="COPPER TRANSPORT PROTEIN FAMILY-RELATED"/>
    <property type="match status" value="1"/>
</dbReference>
<feature type="domain" description="HMA" evidence="6">
    <location>
        <begin position="1"/>
        <end position="64"/>
    </location>
</feature>
<dbReference type="PROSITE" id="PS50846">
    <property type="entry name" value="HMA_2"/>
    <property type="match status" value="1"/>
</dbReference>
<dbReference type="PANTHER" id="PTHR45811:SF33">
    <property type="entry name" value="HEAVY METAL-ASSOCIATED ISOPRENYLATED PLANT PROTEIN 2-RELATED"/>
    <property type="match status" value="1"/>
</dbReference>
<evidence type="ECO:0000259" key="6">
    <source>
        <dbReference type="PROSITE" id="PS50846"/>
    </source>
</evidence>
<evidence type="ECO:0000256" key="4">
    <source>
        <dbReference type="ARBA" id="ARBA00023289"/>
    </source>
</evidence>
<gene>
    <name evidence="7" type="ORF">FNV43_RR15383</name>
</gene>
<comment type="caution">
    <text evidence="7">The sequence shown here is derived from an EMBL/GenBank/DDBJ whole genome shotgun (WGS) entry which is preliminary data.</text>
</comment>
<keyword evidence="3" id="KW-0449">Lipoprotein</keyword>
<dbReference type="InterPro" id="IPR006121">
    <property type="entry name" value="HMA_dom"/>
</dbReference>
<evidence type="ECO:0000256" key="1">
    <source>
        <dbReference type="ARBA" id="ARBA00022481"/>
    </source>
</evidence>
<keyword evidence="4" id="KW-0636">Prenylation</keyword>
<dbReference type="CDD" id="cd00371">
    <property type="entry name" value="HMA"/>
    <property type="match status" value="1"/>
</dbReference>
<evidence type="ECO:0000256" key="3">
    <source>
        <dbReference type="ARBA" id="ARBA00023288"/>
    </source>
</evidence>
<sequence length="114" mass="12394">MKKTVIKVNINCEICKSDVLKAVTKLSGIDEVSVDGEKGLLTVTGEVDPVKVVKNVRKIGKAAEVVSVGPPKKEDKKKSPEKPSYLPPSCNDCQLVAVGSFFPYQYDSRICIIL</sequence>
<accession>A0A8K0E8S7</accession>
<dbReference type="SUPFAM" id="SSF55008">
    <property type="entry name" value="HMA, heavy metal-associated domain"/>
    <property type="match status" value="1"/>
</dbReference>
<protein>
    <recommendedName>
        <fullName evidence="6">HMA domain-containing protein</fullName>
    </recommendedName>
</protein>
<dbReference type="OrthoDB" id="691258at2759"/>
<evidence type="ECO:0000313" key="8">
    <source>
        <dbReference type="Proteomes" id="UP000796880"/>
    </source>
</evidence>
<keyword evidence="2" id="KW-0479">Metal-binding</keyword>
<name>A0A8K0E8S7_9ROSA</name>
<proteinExistence type="inferred from homology"/>
<evidence type="ECO:0000256" key="2">
    <source>
        <dbReference type="ARBA" id="ARBA00022723"/>
    </source>
</evidence>
<dbReference type="Gene3D" id="3.30.70.100">
    <property type="match status" value="1"/>
</dbReference>
<evidence type="ECO:0000256" key="5">
    <source>
        <dbReference type="ARBA" id="ARBA00024045"/>
    </source>
</evidence>
<keyword evidence="1" id="KW-0488">Methylation</keyword>
<keyword evidence="8" id="KW-1185">Reference proteome</keyword>
<dbReference type="Pfam" id="PF00403">
    <property type="entry name" value="HMA"/>
    <property type="match status" value="1"/>
</dbReference>
<reference evidence="7" key="1">
    <citation type="submission" date="2020-03" db="EMBL/GenBank/DDBJ databases">
        <title>A high-quality chromosome-level genome assembly of a woody plant with both climbing and erect habits, Rhamnella rubrinervis.</title>
        <authorList>
            <person name="Lu Z."/>
            <person name="Yang Y."/>
            <person name="Zhu X."/>
            <person name="Sun Y."/>
        </authorList>
    </citation>
    <scope>NUCLEOTIDE SEQUENCE</scope>
    <source>
        <strain evidence="7">BYM</strain>
        <tissue evidence="7">Leaf</tissue>
    </source>
</reference>
<dbReference type="InterPro" id="IPR036163">
    <property type="entry name" value="HMA_dom_sf"/>
</dbReference>
<dbReference type="EMBL" id="VOIH02000007">
    <property type="protein sequence ID" value="KAF3441469.1"/>
    <property type="molecule type" value="Genomic_DNA"/>
</dbReference>
<evidence type="ECO:0000313" key="7">
    <source>
        <dbReference type="EMBL" id="KAF3441469.1"/>
    </source>
</evidence>
<dbReference type="Proteomes" id="UP000796880">
    <property type="component" value="Unassembled WGS sequence"/>
</dbReference>